<feature type="coiled-coil region" evidence="1">
    <location>
        <begin position="146"/>
        <end position="227"/>
    </location>
</feature>
<dbReference type="EMBL" id="JACVVK020000530">
    <property type="protein sequence ID" value="KAK7467940.1"/>
    <property type="molecule type" value="Genomic_DNA"/>
</dbReference>
<dbReference type="AlphaFoldDB" id="A0ABD0JAP3"/>
<sequence>MDVNYEQLTNVRLRFMSACYEELEEQRRLSREAAKEKLVAVAQAKEQVREQSSVEVEQAKEKVKQELQRELDRLQTQLRDAEEEVRTLKAGKHQLLSRERDNLSALDRTEKTVINEINEECRRSASLLGVSPRQVQFSTVSDSSSRSQITAALANLRAVNEELRNHIQELSSELDSCRAMINTMEKEKEESLENIRLEMEKKRTLELEKLKEKLIRLEVDALDLSRTEAQFPQYRPSPNASFRLDLSESRDSEDMANEHTEELAKVAQASARQSLANSMVGALRRKDTEIEELKAALDSRRDQAAEKYASLYKTEMSKELEKSQALLLHTSREQKRINDAQQREIDRLEREVQRLAMPRRPASPTRDHKEKLRNLEERIRLGEKEALMAEERAKLNSSAMSQKMAEMTKLQNTLSNQNEELHRLEQAYTQLHRQYNQSPVIAVSHVLNTTF</sequence>
<accession>A0ABD0JAP3</accession>
<evidence type="ECO:0000256" key="1">
    <source>
        <dbReference type="SAM" id="Coils"/>
    </source>
</evidence>
<dbReference type="Proteomes" id="UP001519460">
    <property type="component" value="Unassembled WGS sequence"/>
</dbReference>
<evidence type="ECO:0000313" key="3">
    <source>
        <dbReference type="Proteomes" id="UP001519460"/>
    </source>
</evidence>
<evidence type="ECO:0000313" key="2">
    <source>
        <dbReference type="EMBL" id="KAK7467940.1"/>
    </source>
</evidence>
<proteinExistence type="predicted"/>
<protein>
    <submittedName>
        <fullName evidence="2">Uncharacterized protein</fullName>
    </submittedName>
</protein>
<reference evidence="2 3" key="1">
    <citation type="journal article" date="2023" name="Sci. Data">
        <title>Genome assembly of the Korean intertidal mud-creeper Batillaria attramentaria.</title>
        <authorList>
            <person name="Patra A.K."/>
            <person name="Ho P.T."/>
            <person name="Jun S."/>
            <person name="Lee S.J."/>
            <person name="Kim Y."/>
            <person name="Won Y.J."/>
        </authorList>
    </citation>
    <scope>NUCLEOTIDE SEQUENCE [LARGE SCALE GENOMIC DNA]</scope>
    <source>
        <strain evidence="2">Wonlab-2016</strain>
    </source>
</reference>
<feature type="coiled-coil region" evidence="1">
    <location>
        <begin position="31"/>
        <end position="98"/>
    </location>
</feature>
<name>A0ABD0JAP3_9CAEN</name>
<feature type="coiled-coil region" evidence="1">
    <location>
        <begin position="331"/>
        <end position="434"/>
    </location>
</feature>
<organism evidence="2 3">
    <name type="scientific">Batillaria attramentaria</name>
    <dbReference type="NCBI Taxonomy" id="370345"/>
    <lineage>
        <taxon>Eukaryota</taxon>
        <taxon>Metazoa</taxon>
        <taxon>Spiralia</taxon>
        <taxon>Lophotrochozoa</taxon>
        <taxon>Mollusca</taxon>
        <taxon>Gastropoda</taxon>
        <taxon>Caenogastropoda</taxon>
        <taxon>Sorbeoconcha</taxon>
        <taxon>Cerithioidea</taxon>
        <taxon>Batillariidae</taxon>
        <taxon>Batillaria</taxon>
    </lineage>
</organism>
<keyword evidence="1" id="KW-0175">Coiled coil</keyword>
<gene>
    <name evidence="2" type="ORF">BaRGS_00036826</name>
</gene>
<comment type="caution">
    <text evidence="2">The sequence shown here is derived from an EMBL/GenBank/DDBJ whole genome shotgun (WGS) entry which is preliminary data.</text>
</comment>
<keyword evidence="3" id="KW-1185">Reference proteome</keyword>